<keyword evidence="2" id="KW-1185">Reference proteome</keyword>
<name>D6TLE8_KTERA</name>
<dbReference type="OrthoDB" id="514130at2"/>
<organism evidence="1 2">
    <name type="scientific">Ktedonobacter racemifer DSM 44963</name>
    <dbReference type="NCBI Taxonomy" id="485913"/>
    <lineage>
        <taxon>Bacteria</taxon>
        <taxon>Bacillati</taxon>
        <taxon>Chloroflexota</taxon>
        <taxon>Ktedonobacteria</taxon>
        <taxon>Ktedonobacterales</taxon>
        <taxon>Ktedonobacteraceae</taxon>
        <taxon>Ktedonobacter</taxon>
    </lineage>
</organism>
<comment type="caution">
    <text evidence="1">The sequence shown here is derived from an EMBL/GenBank/DDBJ whole genome shotgun (WGS) entry which is preliminary data.</text>
</comment>
<evidence type="ECO:0000313" key="2">
    <source>
        <dbReference type="Proteomes" id="UP000004508"/>
    </source>
</evidence>
<proteinExistence type="predicted"/>
<gene>
    <name evidence="1" type="ORF">Krac_7901</name>
</gene>
<dbReference type="RefSeq" id="WP_007911056.1">
    <property type="nucleotide sequence ID" value="NZ_ADVG01000002.1"/>
</dbReference>
<evidence type="ECO:0000313" key="1">
    <source>
        <dbReference type="EMBL" id="EFH86598.1"/>
    </source>
</evidence>
<dbReference type="STRING" id="485913.Krac_7901"/>
<protein>
    <submittedName>
        <fullName evidence="1">Uncharacterized protein</fullName>
    </submittedName>
</protein>
<accession>D6TLE8</accession>
<dbReference type="InParanoid" id="D6TLE8"/>
<reference evidence="1 2" key="1">
    <citation type="journal article" date="2011" name="Stand. Genomic Sci.">
        <title>Non-contiguous finished genome sequence and contextual data of the filamentous soil bacterium Ktedonobacter racemifer type strain (SOSP1-21).</title>
        <authorList>
            <person name="Chang Y.J."/>
            <person name="Land M."/>
            <person name="Hauser L."/>
            <person name="Chertkov O."/>
            <person name="Del Rio T.G."/>
            <person name="Nolan M."/>
            <person name="Copeland A."/>
            <person name="Tice H."/>
            <person name="Cheng J.F."/>
            <person name="Lucas S."/>
            <person name="Han C."/>
            <person name="Goodwin L."/>
            <person name="Pitluck S."/>
            <person name="Ivanova N."/>
            <person name="Ovchinikova G."/>
            <person name="Pati A."/>
            <person name="Chen A."/>
            <person name="Palaniappan K."/>
            <person name="Mavromatis K."/>
            <person name="Liolios K."/>
            <person name="Brettin T."/>
            <person name="Fiebig A."/>
            <person name="Rohde M."/>
            <person name="Abt B."/>
            <person name="Goker M."/>
            <person name="Detter J.C."/>
            <person name="Woyke T."/>
            <person name="Bristow J."/>
            <person name="Eisen J.A."/>
            <person name="Markowitz V."/>
            <person name="Hugenholtz P."/>
            <person name="Kyrpides N.C."/>
            <person name="Klenk H.P."/>
            <person name="Lapidus A."/>
        </authorList>
    </citation>
    <scope>NUCLEOTIDE SEQUENCE [LARGE SCALE GENOMIC DNA]</scope>
    <source>
        <strain evidence="2">DSM 44963</strain>
    </source>
</reference>
<dbReference type="AlphaFoldDB" id="D6TLE8"/>
<sequence length="169" mass="18859">MYGVYHVLDELAESVRLLSHDVANKLAKHKQGYLAVSLPIILAMLKGQNKTLEEVLEENVKAEKPRGKEEKLEKEFGAKLTAQGIPVQYQVRCEHGRADIVTPDAIYEIKASLSRSTLHKAIAQVLLYRDCINPSAKAVVVGYPHRKEKVDVAMANRLNVEVIVCEESV</sequence>
<dbReference type="EMBL" id="ADVG01000002">
    <property type="protein sequence ID" value="EFH86598.1"/>
    <property type="molecule type" value="Genomic_DNA"/>
</dbReference>
<dbReference type="Proteomes" id="UP000004508">
    <property type="component" value="Unassembled WGS sequence"/>
</dbReference>